<dbReference type="InterPro" id="IPR036866">
    <property type="entry name" value="RibonucZ/Hydroxyglut_hydro"/>
</dbReference>
<sequence>MKLNCKKNKIILFVSTLSLLCVYFFWSYYSFRENRNLKVYFLDVGQGDAIFIQTPNKQNIIIDMGSEKGVKELNKIIPWWSKNIDMAIITHPHDDHIAGFPLLIKKYKIKKIIFTGASYSSPLYQEVLKIIDEKNLNLLIPQPEQNIKIDENCYLKFLFPIDSMAGKEMESLNNSSIVIQLICKNSIFLFTGDAEEEIEKKILEKNYDLKSDVLKVGHHGSISSTNQEFLNKIDPKIAIIMVGKNNKFNHPSLRTINKLKKIGAETFRTDLNGNILIISNGEKIYKK</sequence>
<dbReference type="EMBL" id="PHAI01000003">
    <property type="protein sequence ID" value="PKM91044.1"/>
    <property type="molecule type" value="Genomic_DNA"/>
</dbReference>
<reference evidence="3 4" key="1">
    <citation type="journal article" date="2017" name="ISME J.">
        <title>Potential for microbial H2 and metal transformations associated with novel bacteria and archaea in deep terrestrial subsurface sediments.</title>
        <authorList>
            <person name="Hernsdorf A.W."/>
            <person name="Amano Y."/>
            <person name="Miyakawa K."/>
            <person name="Ise K."/>
            <person name="Suzuki Y."/>
            <person name="Anantharaman K."/>
            <person name="Probst A."/>
            <person name="Burstein D."/>
            <person name="Thomas B.C."/>
            <person name="Banfield J.F."/>
        </authorList>
    </citation>
    <scope>NUCLEOTIDE SEQUENCE [LARGE SCALE GENOMIC DNA]</scope>
    <source>
        <strain evidence="3">HGW-Falkowbacteria-1</strain>
    </source>
</reference>
<keyword evidence="3" id="KW-0378">Hydrolase</keyword>
<name>A0A2N2E8G9_9BACT</name>
<evidence type="ECO:0000313" key="3">
    <source>
        <dbReference type="EMBL" id="PKM91044.1"/>
    </source>
</evidence>
<dbReference type="Proteomes" id="UP000233517">
    <property type="component" value="Unassembled WGS sequence"/>
</dbReference>
<dbReference type="InterPro" id="IPR052159">
    <property type="entry name" value="Competence_DNA_uptake"/>
</dbReference>
<dbReference type="Gene3D" id="3.60.15.10">
    <property type="entry name" value="Ribonuclease Z/Hydroxyacylglutathione hydrolase-like"/>
    <property type="match status" value="1"/>
</dbReference>
<protein>
    <submittedName>
        <fullName evidence="3">MBL fold metallo-hydrolase</fullName>
    </submittedName>
</protein>
<keyword evidence="1" id="KW-0812">Transmembrane</keyword>
<dbReference type="GO" id="GO:0016787">
    <property type="term" value="F:hydrolase activity"/>
    <property type="evidence" value="ECO:0007669"/>
    <property type="project" value="UniProtKB-KW"/>
</dbReference>
<keyword evidence="1" id="KW-0472">Membrane</keyword>
<dbReference type="AlphaFoldDB" id="A0A2N2E8G9"/>
<dbReference type="InterPro" id="IPR035681">
    <property type="entry name" value="ComA-like_MBL"/>
</dbReference>
<accession>A0A2N2E8G9</accession>
<evidence type="ECO:0000256" key="1">
    <source>
        <dbReference type="SAM" id="Phobius"/>
    </source>
</evidence>
<dbReference type="InterPro" id="IPR001279">
    <property type="entry name" value="Metallo-B-lactamas"/>
</dbReference>
<dbReference type="SMART" id="SM00849">
    <property type="entry name" value="Lactamase_B"/>
    <property type="match status" value="1"/>
</dbReference>
<evidence type="ECO:0000313" key="4">
    <source>
        <dbReference type="Proteomes" id="UP000233517"/>
    </source>
</evidence>
<organism evidence="3 4">
    <name type="scientific">Candidatus Falkowbacteria bacterium HGW-Falkowbacteria-1</name>
    <dbReference type="NCBI Taxonomy" id="2013768"/>
    <lineage>
        <taxon>Bacteria</taxon>
        <taxon>Candidatus Falkowiibacteriota</taxon>
    </lineage>
</organism>
<dbReference type="PANTHER" id="PTHR30619:SF7">
    <property type="entry name" value="BETA-LACTAMASE DOMAIN PROTEIN"/>
    <property type="match status" value="1"/>
</dbReference>
<evidence type="ECO:0000259" key="2">
    <source>
        <dbReference type="SMART" id="SM00849"/>
    </source>
</evidence>
<dbReference type="PANTHER" id="PTHR30619">
    <property type="entry name" value="DNA INTERNALIZATION/COMPETENCE PROTEIN COMEC/REC2"/>
    <property type="match status" value="1"/>
</dbReference>
<proteinExistence type="predicted"/>
<feature type="domain" description="Metallo-beta-lactamase" evidence="2">
    <location>
        <begin position="46"/>
        <end position="244"/>
    </location>
</feature>
<dbReference type="CDD" id="cd07731">
    <property type="entry name" value="ComA-like_MBL-fold"/>
    <property type="match status" value="1"/>
</dbReference>
<comment type="caution">
    <text evidence="3">The sequence shown here is derived from an EMBL/GenBank/DDBJ whole genome shotgun (WGS) entry which is preliminary data.</text>
</comment>
<dbReference type="Pfam" id="PF00753">
    <property type="entry name" value="Lactamase_B"/>
    <property type="match status" value="1"/>
</dbReference>
<gene>
    <name evidence="3" type="ORF">CVU82_03215</name>
</gene>
<dbReference type="SUPFAM" id="SSF56281">
    <property type="entry name" value="Metallo-hydrolase/oxidoreductase"/>
    <property type="match status" value="1"/>
</dbReference>
<keyword evidence="1" id="KW-1133">Transmembrane helix</keyword>
<feature type="transmembrane region" description="Helical" evidence="1">
    <location>
        <begin position="12"/>
        <end position="29"/>
    </location>
</feature>